<dbReference type="PATRIC" id="fig|213810.4.peg.2314"/>
<dbReference type="InterPro" id="IPR002543">
    <property type="entry name" value="FtsK_dom"/>
</dbReference>
<reference evidence="5" key="1">
    <citation type="submission" date="2010-03" db="EMBL/GenBank/DDBJ databases">
        <title>The genome sequence of Ruminococcus sp. 18P13.</title>
        <authorList>
            <consortium name="metaHIT consortium -- http://www.metahit.eu/"/>
            <person name="Pajon A."/>
            <person name="Turner K."/>
            <person name="Parkhill J."/>
            <person name="Bernalier A."/>
        </authorList>
    </citation>
    <scope>NUCLEOTIDE SEQUENCE [LARGE SCALE GENOMIC DNA]</scope>
    <source>
        <strain evidence="5">Type strain: 18P13</strain>
    </source>
</reference>
<evidence type="ECO:0000256" key="2">
    <source>
        <dbReference type="ARBA" id="ARBA00022840"/>
    </source>
</evidence>
<dbReference type="EMBL" id="FP929052">
    <property type="protein sequence ID" value="CBL18403.1"/>
    <property type="molecule type" value="Genomic_DNA"/>
</dbReference>
<organism evidence="5 6">
    <name type="scientific">Ruminococcus champanellensis (strain DSM 18848 / JCM 17042 / KCTC 15320 / 18P13)</name>
    <dbReference type="NCBI Taxonomy" id="213810"/>
    <lineage>
        <taxon>Bacteria</taxon>
        <taxon>Bacillati</taxon>
        <taxon>Bacillota</taxon>
        <taxon>Clostridia</taxon>
        <taxon>Eubacteriales</taxon>
        <taxon>Oscillospiraceae</taxon>
        <taxon>Ruminococcus</taxon>
    </lineage>
</organism>
<keyword evidence="1 3" id="KW-0547">Nucleotide-binding</keyword>
<dbReference type="PROSITE" id="PS50901">
    <property type="entry name" value="FTSK"/>
    <property type="match status" value="1"/>
</dbReference>
<evidence type="ECO:0000313" key="6">
    <source>
        <dbReference type="Proteomes" id="UP000007054"/>
    </source>
</evidence>
<dbReference type="KEGG" id="rch:RUM_24150"/>
<evidence type="ECO:0000313" key="5">
    <source>
        <dbReference type="EMBL" id="CBL18403.1"/>
    </source>
</evidence>
<dbReference type="Pfam" id="PF01580">
    <property type="entry name" value="FtsK_SpoIIIE"/>
    <property type="match status" value="1"/>
</dbReference>
<name>D4LFK8_RUMC1</name>
<evidence type="ECO:0000256" key="1">
    <source>
        <dbReference type="ARBA" id="ARBA00022741"/>
    </source>
</evidence>
<dbReference type="GO" id="GO:0003677">
    <property type="term" value="F:DNA binding"/>
    <property type="evidence" value="ECO:0007669"/>
    <property type="project" value="InterPro"/>
</dbReference>
<dbReference type="InterPro" id="IPR027417">
    <property type="entry name" value="P-loop_NTPase"/>
</dbReference>
<evidence type="ECO:0000259" key="4">
    <source>
        <dbReference type="PROSITE" id="PS50901"/>
    </source>
</evidence>
<feature type="domain" description="FtsK" evidence="4">
    <location>
        <begin position="528"/>
        <end position="748"/>
    </location>
</feature>
<sequence length="1111" mass="123075">MTGEGMKMDKDYLLNQQRLTELAAAFGERCARAQEAARQAHAENEQTYQRANGDLYAVPRSQVETDLHAMEEMVAEIQRIQKKFPADGPLLSEVIAETKPLPLRGKKCLDAFSMHAKAFLSAAKSLCVQPAAQDEAVCERLAVSYCNARALYQELDALLDRDYPTREIRAQLRRAREDRGEQIDSTCRAQCDVTRWQSYGECRALCEGLNRQAAQVRSDLLSCDRLGAEEAPKQILLGRAAFTLSPETEGFWQENFHPDPEAFCSNPFYVELNPNFSSIVVNATGAQIESREFESLLVNWFLQFLVSFPVKALHVCGMQGDLSGVVCSLVSELTNGVGEAVTFDGPKATEDAIAAGVDRISSLMEERIRFYGRKYANIYDYNAHCPDTPQPFVLVVIHNYPYAFEERSVRKKVENLLESGGRCGILTLLVNHTDARLTRFGEPVPPLDADRYGSLVVTYTGEGCFTAGGRAYRADIAQPAFSEGALWQLLADSTRYVSRPIQLDSLLHEAYDRTPYYDELKIPVGRSGNQVQYFRLDVESTGKSAALIAGGTGSGKTTFLHTLILSGAMAYSPEELEYYLIDFKDGVEFSNYLKRPGEASAYIPHVSFLSLKNRVEDAYDVLHKISALKEQRNRLFNRAGATDFKTYHMSKKVQSGELPRLKRTIVIIDEYQNMLEATGNGSAALAAKCSARLLALLKEIRNAGISIILSSQAICVGREAKDQIFNRIVFSGSENTINSAFETSRSGEMMNDLQQERGLAYQSEDGGVHATLFKAAWAGKTNGAEHQRIAKEICDKWANIPVPPMIISGNEAPLLVGEGNSDLCRCVLPEPGDTGYQLVLGQSFLSDEPVGLELSSGTFSGYVMLGELSRLRALEASAALSFLQQLRAEGCPLADAVTYCDLNYTSQGRKYRSPLEDMAPMLSGSVAYIKNEGDAAGQITRLHDLYHARLDGLKAGAEIDLSPRLLIVSSARNILDFAPEQAAPREELSAFDRLLMDTDGGAAPGARELSQQLELLYTRGYEQHIFVILTEKEPQRLRELIPRGIRYQRAVFCSREALAAADWSNGGEYVSVDTLAANCCVVLPNVSKVRPYQYENWKGWFDRYRAALLDG</sequence>
<keyword evidence="2 3" id="KW-0067">ATP-binding</keyword>
<dbReference type="PANTHER" id="PTHR22683:SF41">
    <property type="entry name" value="DNA TRANSLOCASE FTSK"/>
    <property type="match status" value="1"/>
</dbReference>
<dbReference type="AlphaFoldDB" id="D4LFK8"/>
<accession>D4LFK8</accession>
<dbReference type="HOGENOM" id="CLU_281720_0_0_9"/>
<dbReference type="SUPFAM" id="SSF52540">
    <property type="entry name" value="P-loop containing nucleoside triphosphate hydrolases"/>
    <property type="match status" value="1"/>
</dbReference>
<reference evidence="5" key="2">
    <citation type="submission" date="2010-03" db="EMBL/GenBank/DDBJ databases">
        <authorList>
            <person name="Pajon A."/>
        </authorList>
    </citation>
    <scope>NUCLEOTIDE SEQUENCE</scope>
    <source>
        <strain evidence="5">Type strain: 18P13</strain>
    </source>
</reference>
<dbReference type="GO" id="GO:0005524">
    <property type="term" value="F:ATP binding"/>
    <property type="evidence" value="ECO:0007669"/>
    <property type="project" value="UniProtKB-UniRule"/>
</dbReference>
<dbReference type="Gene3D" id="3.40.50.300">
    <property type="entry name" value="P-loop containing nucleotide triphosphate hydrolases"/>
    <property type="match status" value="2"/>
</dbReference>
<evidence type="ECO:0000256" key="3">
    <source>
        <dbReference type="PROSITE-ProRule" id="PRU00289"/>
    </source>
</evidence>
<dbReference type="PANTHER" id="PTHR22683">
    <property type="entry name" value="SPORULATION PROTEIN RELATED"/>
    <property type="match status" value="1"/>
</dbReference>
<dbReference type="Proteomes" id="UP000007054">
    <property type="component" value="Chromosome"/>
</dbReference>
<dbReference type="GO" id="GO:0016020">
    <property type="term" value="C:membrane"/>
    <property type="evidence" value="ECO:0007669"/>
    <property type="project" value="UniProtKB-SubCell"/>
</dbReference>
<dbReference type="GeneID" id="83157051"/>
<dbReference type="BioCyc" id="RCHA213810:RUM_RS11755-MONOMER"/>
<dbReference type="InterPro" id="IPR050206">
    <property type="entry name" value="FtsK/SpoIIIE/SftA"/>
</dbReference>
<feature type="binding site" evidence="3">
    <location>
        <begin position="550"/>
        <end position="557"/>
    </location>
    <ligand>
        <name>ATP</name>
        <dbReference type="ChEBI" id="CHEBI:30616"/>
    </ligand>
</feature>
<proteinExistence type="predicted"/>
<dbReference type="RefSeq" id="WP_015559309.1">
    <property type="nucleotide sequence ID" value="NC_021039.1"/>
</dbReference>
<gene>
    <name evidence="5" type="ordered locus">RUM_24150</name>
</gene>
<dbReference type="STRING" id="213810.RUM_24150"/>
<keyword evidence="6" id="KW-1185">Reference proteome</keyword>
<protein>
    <submittedName>
        <fullName evidence="5">DNA segregation ATPase FtsK/SpoIIIE and related proteins</fullName>
    </submittedName>
</protein>